<accession>A0A1H9W986</accession>
<keyword evidence="5" id="KW-0663">Pyridoxal phosphate</keyword>
<evidence type="ECO:0000256" key="4">
    <source>
        <dbReference type="ARBA" id="ARBA00022679"/>
    </source>
</evidence>
<dbReference type="GO" id="GO:0008483">
    <property type="term" value="F:transaminase activity"/>
    <property type="evidence" value="ECO:0007669"/>
    <property type="project" value="UniProtKB-KW"/>
</dbReference>
<comment type="cofactor">
    <cofactor evidence="1">
        <name>pyridoxal 5'-phosphate</name>
        <dbReference type="ChEBI" id="CHEBI:597326"/>
    </cofactor>
</comment>
<evidence type="ECO:0000256" key="2">
    <source>
        <dbReference type="ARBA" id="ARBA00007441"/>
    </source>
</evidence>
<evidence type="ECO:0000256" key="1">
    <source>
        <dbReference type="ARBA" id="ARBA00001933"/>
    </source>
</evidence>
<dbReference type="AlphaFoldDB" id="A0A1H9W986"/>
<dbReference type="SUPFAM" id="SSF53383">
    <property type="entry name" value="PLP-dependent transferases"/>
    <property type="match status" value="1"/>
</dbReference>
<evidence type="ECO:0000259" key="6">
    <source>
        <dbReference type="Pfam" id="PF00155"/>
    </source>
</evidence>
<keyword evidence="8" id="KW-1185">Reference proteome</keyword>
<dbReference type="Pfam" id="PF00155">
    <property type="entry name" value="Aminotran_1_2"/>
    <property type="match status" value="1"/>
</dbReference>
<dbReference type="PANTHER" id="PTHR46383">
    <property type="entry name" value="ASPARTATE AMINOTRANSFERASE"/>
    <property type="match status" value="1"/>
</dbReference>
<gene>
    <name evidence="7" type="ORF">SAMN05661109_02610</name>
</gene>
<evidence type="ECO:0000313" key="7">
    <source>
        <dbReference type="EMBL" id="SES30415.1"/>
    </source>
</evidence>
<dbReference type="InterPro" id="IPR050596">
    <property type="entry name" value="AspAT/PAT-like"/>
</dbReference>
<feature type="domain" description="Aminotransferase class I/classII large" evidence="6">
    <location>
        <begin position="40"/>
        <end position="394"/>
    </location>
</feature>
<dbReference type="PANTHER" id="PTHR46383:SF2">
    <property type="entry name" value="AMINOTRANSFERASE"/>
    <property type="match status" value="1"/>
</dbReference>
<comment type="similarity">
    <text evidence="2">Belongs to the class-I pyridoxal-phosphate-dependent aminotransferase family.</text>
</comment>
<dbReference type="Proteomes" id="UP000198929">
    <property type="component" value="Unassembled WGS sequence"/>
</dbReference>
<reference evidence="8" key="1">
    <citation type="submission" date="2016-10" db="EMBL/GenBank/DDBJ databases">
        <authorList>
            <person name="Varghese N."/>
            <person name="Submissions S."/>
        </authorList>
    </citation>
    <scope>NUCLEOTIDE SEQUENCE [LARGE SCALE GENOMIC DNA]</scope>
    <source>
        <strain evidence="8">DSM 20524</strain>
    </source>
</reference>
<dbReference type="InterPro" id="IPR004839">
    <property type="entry name" value="Aminotransferase_I/II_large"/>
</dbReference>
<evidence type="ECO:0000256" key="5">
    <source>
        <dbReference type="ARBA" id="ARBA00022898"/>
    </source>
</evidence>
<organism evidence="7 8">
    <name type="scientific">Corynebacterium cystitidis DSM 20524</name>
    <dbReference type="NCBI Taxonomy" id="1121357"/>
    <lineage>
        <taxon>Bacteria</taxon>
        <taxon>Bacillati</taxon>
        <taxon>Actinomycetota</taxon>
        <taxon>Actinomycetes</taxon>
        <taxon>Mycobacteriales</taxon>
        <taxon>Corynebacteriaceae</taxon>
        <taxon>Corynebacterium</taxon>
    </lineage>
</organism>
<dbReference type="InterPro" id="IPR015421">
    <property type="entry name" value="PyrdxlP-dep_Trfase_major"/>
</dbReference>
<name>A0A1H9W986_9CORY</name>
<dbReference type="GO" id="GO:0030170">
    <property type="term" value="F:pyridoxal phosphate binding"/>
    <property type="evidence" value="ECO:0007669"/>
    <property type="project" value="InterPro"/>
</dbReference>
<keyword evidence="3 7" id="KW-0032">Aminotransferase</keyword>
<dbReference type="EMBL" id="FOGQ01000018">
    <property type="protein sequence ID" value="SES30415.1"/>
    <property type="molecule type" value="Genomic_DNA"/>
</dbReference>
<keyword evidence="4 7" id="KW-0808">Transferase</keyword>
<protein>
    <submittedName>
        <fullName evidence="7">Aspartate/methionine/tyrosine aminotransferase</fullName>
    </submittedName>
</protein>
<sequence length="399" mass="43525">MVRSPFKLEGMNISQRGQVQPFRVMQMLDLVQRRAREGKDTIMLCAGQPSTGAPQPARDAVAQALNDDALGYTEVVGDAQLREIIAQWHSTTYGVETNARHVIITTGSSGGFVNAFLACLDAGDTVALPNPGYPAYRNILESLGANIVNMETDASTRFQPTAEILEGLQQRLRAEEKRVNAVMVTSPGNPTGTIIDPEELERIATWCDANGAWLISDEDYHGMSFGRPEATARQFSKNAVVVGTLSKYYSMTGWRVGWLILPDALLEPVENLQASLALCAPAVSQVAAKGAFTDAARATLDGYVEDYRKVREVLLEELPKIGLDTFADPDGGLYLWVDVSKYTADSEAWCHELVDKIGVAFAPGIDFDPTSGNTWVRLSLCSTPELAREACARLDDYLN</sequence>
<dbReference type="InterPro" id="IPR015424">
    <property type="entry name" value="PyrdxlP-dep_Trfase"/>
</dbReference>
<dbReference type="CDD" id="cd00609">
    <property type="entry name" value="AAT_like"/>
    <property type="match status" value="1"/>
</dbReference>
<dbReference type="GO" id="GO:0006520">
    <property type="term" value="P:amino acid metabolic process"/>
    <property type="evidence" value="ECO:0007669"/>
    <property type="project" value="InterPro"/>
</dbReference>
<proteinExistence type="inferred from homology"/>
<dbReference type="STRING" id="1121357.SAMN05661109_02610"/>
<dbReference type="Gene3D" id="3.40.640.10">
    <property type="entry name" value="Type I PLP-dependent aspartate aminotransferase-like (Major domain)"/>
    <property type="match status" value="1"/>
</dbReference>
<evidence type="ECO:0000313" key="8">
    <source>
        <dbReference type="Proteomes" id="UP000198929"/>
    </source>
</evidence>
<evidence type="ECO:0000256" key="3">
    <source>
        <dbReference type="ARBA" id="ARBA00022576"/>
    </source>
</evidence>